<dbReference type="SUPFAM" id="SSF52540">
    <property type="entry name" value="P-loop containing nucleoside triphosphate hydrolases"/>
    <property type="match status" value="1"/>
</dbReference>
<dbReference type="RefSeq" id="WP_173585220.1">
    <property type="nucleotide sequence ID" value="NZ_WOTB01000072.1"/>
</dbReference>
<dbReference type="Gene3D" id="3.10.450.50">
    <property type="match status" value="1"/>
</dbReference>
<evidence type="ECO:0008006" key="3">
    <source>
        <dbReference type="Google" id="ProtNLM"/>
    </source>
</evidence>
<dbReference type="InterPro" id="IPR004027">
    <property type="entry name" value="SEC_C_motif"/>
</dbReference>
<dbReference type="SUPFAM" id="SSF103642">
    <property type="entry name" value="Sec-C motif"/>
    <property type="match status" value="1"/>
</dbReference>
<proteinExistence type="predicted"/>
<gene>
    <name evidence="1" type="ORF">GOB93_20410</name>
</gene>
<evidence type="ECO:0000313" key="1">
    <source>
        <dbReference type="EMBL" id="NHN86921.1"/>
    </source>
</evidence>
<dbReference type="Pfam" id="PF02810">
    <property type="entry name" value="SEC-C"/>
    <property type="match status" value="1"/>
</dbReference>
<dbReference type="Proteomes" id="UP000635278">
    <property type="component" value="Unassembled WGS sequence"/>
</dbReference>
<protein>
    <recommendedName>
        <fullName evidence="3">SEC-C motif-containing protein</fullName>
    </recommendedName>
</protein>
<evidence type="ECO:0000313" key="2">
    <source>
        <dbReference type="Proteomes" id="UP000635278"/>
    </source>
</evidence>
<keyword evidence="2" id="KW-1185">Reference proteome</keyword>
<reference evidence="1 2" key="1">
    <citation type="journal article" date="2020" name="Int. J. Syst. Evol. Microbiol.">
        <title>Novel acetic acid bacteria from cider fermentations: Acetobacter conturbans sp. nov. and Acetobacter fallax sp. nov.</title>
        <authorList>
            <person name="Sombolestani A.S."/>
            <person name="Cleenwerck I."/>
            <person name="Cnockaert M."/>
            <person name="Borremans W."/>
            <person name="Wieme A.D."/>
            <person name="De Vuyst L."/>
            <person name="Vandamme P."/>
        </authorList>
    </citation>
    <scope>NUCLEOTIDE SEQUENCE [LARGE SCALE GENOMIC DNA]</scope>
    <source>
        <strain evidence="1 2">LMG 30640</strain>
    </source>
</reference>
<name>A0ABX0JUM6_9PROT</name>
<dbReference type="EMBL" id="WOTB01000072">
    <property type="protein sequence ID" value="NHN86921.1"/>
    <property type="molecule type" value="Genomic_DNA"/>
</dbReference>
<sequence>MTEDSKIAKLSGENPSGEDVTVVDKRQLIRIEAVHRGFLYQHIYGAICLLLAGTKGVERVVVERDEDLEVVLARRRVYVQIKTRVGSLNVGDVEGALQRFKEIKNKYSTGAREGDASFVIASNAAPSGPLLEKIFAEDWPKDVQLHWPDGPTPTDSFLPVPPRSVDEAITACSALASKLPFALLKPETLTWKLASVVMFASAGSPSRQDHSFSREELSELFEQLAVQTQELPTPPPIYRAQVDEPALLGDERVRIVSGLSGAGKTAWVAEAALHAPLPVTYIDVGDTPGPALASAVTREVAGRMFGRSKGKLGEILLPGASGLEMLGTLNVKLGKESAHAHVVIDNVHRVAASEIELIVARAPHIRFLLLGQPGVEIAALEARLAVTAETLHGWNEDTIAAVVHDVGCKADFSDCERLSRLTGGLPFYVLNAATVAAREYGGSIRSFCEDVNTQTHVIETAQEIILRRAFEGLPSDSRETIAILSLADVALSRDEAIKLLQGACGLDVRAIAARLRALPATGALELFGNSALKIHDAVRLLGLADLARRGSTVENKAKTVLREVIVVSIHKNWSIAKLGLLIRLYGQLGEAKALVEFATDELFHEMGVWPEIEPFLIDIAANAEADPETRLWALDGLVFNDFREGKFELTSSRVDEMQTLVEANELGDDAWLAWGMKRMLLMSMLEDAEGVDEMLAMVEQRIPARTAHMRVFRYNRALALYKLGDNSSAVEAASELIKEYYEELGVTPADVIGRNAPELRSLLPSDWDVTATLKHLADTLDLLAQAAGRMSQRSAMARIHAMKFYELAHAFDSLVRVGLDLVDDFVWVHDFIGARQVLEQNLFPIIQAVGLASRVLETRALYAVVLAYCGDHQAAAAEVALLRPFEEAMAPEHREAFQNQKRLIEEVRRFGGPRQREVNISESFQALLDQRRGTPKIVEPRRSVGRNERCPCGSDKKYKQCHGR</sequence>
<comment type="caution">
    <text evidence="1">The sequence shown here is derived from an EMBL/GenBank/DDBJ whole genome shotgun (WGS) entry which is preliminary data.</text>
</comment>
<organism evidence="1 2">
    <name type="scientific">Acetobacter musti</name>
    <dbReference type="NCBI Taxonomy" id="864732"/>
    <lineage>
        <taxon>Bacteria</taxon>
        <taxon>Pseudomonadati</taxon>
        <taxon>Pseudomonadota</taxon>
        <taxon>Alphaproteobacteria</taxon>
        <taxon>Acetobacterales</taxon>
        <taxon>Acetobacteraceae</taxon>
        <taxon>Acetobacter</taxon>
    </lineage>
</organism>
<dbReference type="InterPro" id="IPR027417">
    <property type="entry name" value="P-loop_NTPase"/>
</dbReference>
<accession>A0ABX0JUM6</accession>